<keyword evidence="7" id="KW-0675">Receptor</keyword>
<evidence type="ECO:0000256" key="6">
    <source>
        <dbReference type="ARBA" id="ARBA00023136"/>
    </source>
</evidence>
<dbReference type="EMBL" id="JARBDR010000923">
    <property type="protein sequence ID" value="KAJ8298370.1"/>
    <property type="molecule type" value="Genomic_DNA"/>
</dbReference>
<proteinExistence type="predicted"/>
<keyword evidence="15" id="KW-1185">Reference proteome</keyword>
<gene>
    <name evidence="13" type="ORF">KUTeg_023990</name>
    <name evidence="14" type="ORF">KUTeg_024901</name>
</gene>
<accession>A0ABQ9DWN1</accession>
<evidence type="ECO:0000313" key="13">
    <source>
        <dbReference type="EMBL" id="KAJ8297459.1"/>
    </source>
</evidence>
<evidence type="ECO:0000313" key="15">
    <source>
        <dbReference type="Proteomes" id="UP001217089"/>
    </source>
</evidence>
<reference evidence="13 15" key="1">
    <citation type="submission" date="2022-12" db="EMBL/GenBank/DDBJ databases">
        <title>Chromosome-level genome of Tegillarca granosa.</title>
        <authorList>
            <person name="Kim J."/>
        </authorList>
    </citation>
    <scope>NUCLEOTIDE SEQUENCE [LARGE SCALE GENOMIC DNA]</scope>
    <source>
        <strain evidence="13">Teg-2019</strain>
        <tissue evidence="13">Adductor muscle</tissue>
    </source>
</reference>
<comment type="caution">
    <text evidence="13">The sequence shown here is derived from an EMBL/GenBank/DDBJ whole genome shotgun (WGS) entry which is preliminary data.</text>
</comment>
<keyword evidence="4" id="KW-1133">Transmembrane helix</keyword>
<evidence type="ECO:0000256" key="4">
    <source>
        <dbReference type="ARBA" id="ARBA00022989"/>
    </source>
</evidence>
<dbReference type="SMART" id="SM00918">
    <property type="entry name" value="Lig_chan-Glu_bd"/>
    <property type="match status" value="1"/>
</dbReference>
<feature type="domain" description="Ionotropic glutamate receptor L-glutamate and glycine-binding" evidence="12">
    <location>
        <begin position="17"/>
        <end position="83"/>
    </location>
</feature>
<keyword evidence="3" id="KW-0812">Transmembrane</keyword>
<evidence type="ECO:0000256" key="11">
    <source>
        <dbReference type="SAM" id="MobiDB-lite"/>
    </source>
</evidence>
<evidence type="ECO:0000256" key="5">
    <source>
        <dbReference type="ARBA" id="ARBA00023065"/>
    </source>
</evidence>
<feature type="compositionally biased region" description="Basic and acidic residues" evidence="11">
    <location>
        <begin position="1"/>
        <end position="16"/>
    </location>
</feature>
<evidence type="ECO:0000256" key="3">
    <source>
        <dbReference type="ARBA" id="ARBA00022692"/>
    </source>
</evidence>
<evidence type="ECO:0000256" key="9">
    <source>
        <dbReference type="ARBA" id="ARBA00023286"/>
    </source>
</evidence>
<evidence type="ECO:0000256" key="1">
    <source>
        <dbReference type="ARBA" id="ARBA00004141"/>
    </source>
</evidence>
<keyword evidence="5" id="KW-0406">Ion transport</keyword>
<keyword evidence="6" id="KW-0472">Membrane</keyword>
<comment type="subcellular location">
    <subcellularLocation>
        <location evidence="1">Membrane</location>
        <topology evidence="1">Multi-pass membrane protein</topology>
    </subcellularLocation>
</comment>
<protein>
    <recommendedName>
        <fullName evidence="12">Ionotropic glutamate receptor L-glutamate and glycine-binding domain-containing protein</fullName>
    </recommendedName>
</protein>
<feature type="region of interest" description="Disordered" evidence="11">
    <location>
        <begin position="1"/>
        <end position="28"/>
    </location>
</feature>
<evidence type="ECO:0000256" key="10">
    <source>
        <dbReference type="ARBA" id="ARBA00023303"/>
    </source>
</evidence>
<organism evidence="13 15">
    <name type="scientific">Tegillarca granosa</name>
    <name type="common">Malaysian cockle</name>
    <name type="synonym">Anadara granosa</name>
    <dbReference type="NCBI Taxonomy" id="220873"/>
    <lineage>
        <taxon>Eukaryota</taxon>
        <taxon>Metazoa</taxon>
        <taxon>Spiralia</taxon>
        <taxon>Lophotrochozoa</taxon>
        <taxon>Mollusca</taxon>
        <taxon>Bivalvia</taxon>
        <taxon>Autobranchia</taxon>
        <taxon>Pteriomorphia</taxon>
        <taxon>Arcoida</taxon>
        <taxon>Arcoidea</taxon>
        <taxon>Arcidae</taxon>
        <taxon>Tegillarca</taxon>
    </lineage>
</organism>
<dbReference type="SUPFAM" id="SSF53850">
    <property type="entry name" value="Periplasmic binding protein-like II"/>
    <property type="match status" value="1"/>
</dbReference>
<keyword evidence="9" id="KW-1071">Ligand-gated ion channel</keyword>
<keyword evidence="8" id="KW-0325">Glycoprotein</keyword>
<dbReference type="Pfam" id="PF10613">
    <property type="entry name" value="Lig_chan-Glu_bd"/>
    <property type="match status" value="1"/>
</dbReference>
<dbReference type="Proteomes" id="UP001217089">
    <property type="component" value="Unassembled WGS sequence"/>
</dbReference>
<sequence length="93" mass="10640">MGQTKPLEERTLKEEPPFVQKRSTNTSNGESLYEGYAVDLLELIFKKTKNMDFDYELRPRKDKVYGVRGENNSWTGLIGEIINGVSVLLELNS</sequence>
<evidence type="ECO:0000256" key="2">
    <source>
        <dbReference type="ARBA" id="ARBA00022448"/>
    </source>
</evidence>
<keyword evidence="10" id="KW-0407">Ion channel</keyword>
<dbReference type="InterPro" id="IPR019594">
    <property type="entry name" value="Glu/Gly-bd"/>
</dbReference>
<keyword evidence="2" id="KW-0813">Transport</keyword>
<evidence type="ECO:0000256" key="8">
    <source>
        <dbReference type="ARBA" id="ARBA00023180"/>
    </source>
</evidence>
<evidence type="ECO:0000256" key="7">
    <source>
        <dbReference type="ARBA" id="ARBA00023170"/>
    </source>
</evidence>
<dbReference type="EMBL" id="JARBDR010000923">
    <property type="protein sequence ID" value="KAJ8297459.1"/>
    <property type="molecule type" value="Genomic_DNA"/>
</dbReference>
<evidence type="ECO:0000259" key="12">
    <source>
        <dbReference type="SMART" id="SM00918"/>
    </source>
</evidence>
<evidence type="ECO:0000313" key="14">
    <source>
        <dbReference type="EMBL" id="KAJ8298370.1"/>
    </source>
</evidence>
<name>A0ABQ9DWN1_TEGGR</name>
<dbReference type="Gene3D" id="3.40.190.10">
    <property type="entry name" value="Periplasmic binding protein-like II"/>
    <property type="match status" value="1"/>
</dbReference>